<dbReference type="InterPro" id="IPR012337">
    <property type="entry name" value="RNaseH-like_sf"/>
</dbReference>
<name>A0A8B6HHC8_MYTGA</name>
<dbReference type="Proteomes" id="UP000596742">
    <property type="component" value="Unassembled WGS sequence"/>
</dbReference>
<dbReference type="InterPro" id="IPR036397">
    <property type="entry name" value="RNaseH_sf"/>
</dbReference>
<evidence type="ECO:0000259" key="1">
    <source>
        <dbReference type="Pfam" id="PF24764"/>
    </source>
</evidence>
<gene>
    <name evidence="2" type="ORF">MGAL_10B017395</name>
</gene>
<comment type="caution">
    <text evidence="2">The sequence shown here is derived from an EMBL/GenBank/DDBJ whole genome shotgun (WGS) entry which is preliminary data.</text>
</comment>
<accession>A0A8B6HHC8</accession>
<dbReference type="Gene3D" id="3.30.420.10">
    <property type="entry name" value="Ribonuclease H-like superfamily/Ribonuclease H"/>
    <property type="match status" value="1"/>
</dbReference>
<dbReference type="EMBL" id="UYJE01010075">
    <property type="protein sequence ID" value="VDI79440.1"/>
    <property type="molecule type" value="Genomic_DNA"/>
</dbReference>
<dbReference type="AlphaFoldDB" id="A0A8B6HHC8"/>
<evidence type="ECO:0000313" key="2">
    <source>
        <dbReference type="EMBL" id="VDI79440.1"/>
    </source>
</evidence>
<protein>
    <recommendedName>
        <fullName evidence="1">Integrase core domain-containing protein</fullName>
    </recommendedName>
</protein>
<evidence type="ECO:0000313" key="3">
    <source>
        <dbReference type="Proteomes" id="UP000596742"/>
    </source>
</evidence>
<dbReference type="OrthoDB" id="6285084at2759"/>
<feature type="domain" description="Integrase core" evidence="1">
    <location>
        <begin position="159"/>
        <end position="333"/>
    </location>
</feature>
<dbReference type="PANTHER" id="PTHR46791:SF5">
    <property type="entry name" value="CLR5 DOMAIN-CONTAINING PROTEIN-RELATED"/>
    <property type="match status" value="1"/>
</dbReference>
<dbReference type="InterPro" id="IPR058913">
    <property type="entry name" value="Integrase_dom_put"/>
</dbReference>
<dbReference type="GO" id="GO:0003676">
    <property type="term" value="F:nucleic acid binding"/>
    <property type="evidence" value="ECO:0007669"/>
    <property type="project" value="InterPro"/>
</dbReference>
<reference evidence="2" key="1">
    <citation type="submission" date="2018-11" db="EMBL/GenBank/DDBJ databases">
        <authorList>
            <person name="Alioto T."/>
            <person name="Alioto T."/>
        </authorList>
    </citation>
    <scope>NUCLEOTIDE SEQUENCE</scope>
</reference>
<sequence>MAESEMLKVLRKVGLLHVREMFDKEKITPNIISMLSKHELEYLGVSIPAHMITLRMECIKYGNMKPVKTDSLDGHPKYHVDKNVLESLLDCDFKISDIGNLVQLLERIIYRRMAHFGLQKRDFSGQGIEIQRWRLRDAIHRIDYAGTQERKTGRLHRRVYNVRAPNHLWHIDSNHKLVRWKFIIQGGVDGFRRLIMFLHCRDNNTSATVLKSFLSGVANFGIPLRVRSEKGLENVSVADFMLTKHGDGSMITGPSTHTQRIERLWRDVYEGVLSYFYNLFYHLEDQGILDPLNELHLVGLHYIYMDEINRRLDIWTQAWASHRIRKNNKIISYQYLDRRSNTESSWYTTQ</sequence>
<dbReference type="Pfam" id="PF24764">
    <property type="entry name" value="rva_4"/>
    <property type="match status" value="1"/>
</dbReference>
<proteinExistence type="predicted"/>
<keyword evidence="3" id="KW-1185">Reference proteome</keyword>
<dbReference type="PANTHER" id="PTHR46791">
    <property type="entry name" value="EXPRESSED PROTEIN"/>
    <property type="match status" value="1"/>
</dbReference>
<organism evidence="2 3">
    <name type="scientific">Mytilus galloprovincialis</name>
    <name type="common">Mediterranean mussel</name>
    <dbReference type="NCBI Taxonomy" id="29158"/>
    <lineage>
        <taxon>Eukaryota</taxon>
        <taxon>Metazoa</taxon>
        <taxon>Spiralia</taxon>
        <taxon>Lophotrochozoa</taxon>
        <taxon>Mollusca</taxon>
        <taxon>Bivalvia</taxon>
        <taxon>Autobranchia</taxon>
        <taxon>Pteriomorphia</taxon>
        <taxon>Mytilida</taxon>
        <taxon>Mytiloidea</taxon>
        <taxon>Mytilidae</taxon>
        <taxon>Mytilinae</taxon>
        <taxon>Mytilus</taxon>
    </lineage>
</organism>
<dbReference type="SUPFAM" id="SSF53098">
    <property type="entry name" value="Ribonuclease H-like"/>
    <property type="match status" value="1"/>
</dbReference>